<keyword evidence="3" id="KW-0677">Repeat</keyword>
<evidence type="ECO:0000256" key="3">
    <source>
        <dbReference type="ARBA" id="ARBA00022737"/>
    </source>
</evidence>
<dbReference type="EMBL" id="CM014091">
    <property type="protein sequence ID" value="TKS82062.1"/>
    <property type="molecule type" value="Genomic_DNA"/>
</dbReference>
<dbReference type="GO" id="GO:0007165">
    <property type="term" value="P:signal transduction"/>
    <property type="evidence" value="ECO:0007669"/>
    <property type="project" value="InterPro"/>
</dbReference>
<dbReference type="InterPro" id="IPR008605">
    <property type="entry name" value="ECM1"/>
</dbReference>
<evidence type="ECO:0000256" key="1">
    <source>
        <dbReference type="ARBA" id="ARBA00004613"/>
    </source>
</evidence>
<dbReference type="SUPFAM" id="SSF48552">
    <property type="entry name" value="Serum albumin-like"/>
    <property type="match status" value="2"/>
</dbReference>
<dbReference type="GO" id="GO:0030500">
    <property type="term" value="P:regulation of bone mineralization"/>
    <property type="evidence" value="ECO:0007669"/>
    <property type="project" value="TreeGrafter"/>
</dbReference>
<dbReference type="GO" id="GO:0005615">
    <property type="term" value="C:extracellular space"/>
    <property type="evidence" value="ECO:0007669"/>
    <property type="project" value="InterPro"/>
</dbReference>
<reference evidence="5 6" key="1">
    <citation type="submission" date="2019-01" db="EMBL/GenBank/DDBJ databases">
        <title>Genome Assembly of Collichthys lucidus.</title>
        <authorList>
            <person name="Cai M."/>
            <person name="Xiao S."/>
        </authorList>
    </citation>
    <scope>NUCLEOTIDE SEQUENCE [LARGE SCALE GENOMIC DNA]</scope>
    <source>
        <strain evidence="5">JT15FE1705JMU</strain>
        <tissue evidence="5">Muscle</tissue>
    </source>
</reference>
<name>A0A4V6AQW1_COLLU</name>
<dbReference type="PANTHER" id="PTHR16776:SF3">
    <property type="entry name" value="EXTRACELLULAR MATRIX PROTEIN 1"/>
    <property type="match status" value="1"/>
</dbReference>
<evidence type="ECO:0000256" key="4">
    <source>
        <dbReference type="SAM" id="MobiDB-lite"/>
    </source>
</evidence>
<evidence type="ECO:0000313" key="6">
    <source>
        <dbReference type="Proteomes" id="UP000298787"/>
    </source>
</evidence>
<dbReference type="Pfam" id="PF05782">
    <property type="entry name" value="ECM1"/>
    <property type="match status" value="2"/>
</dbReference>
<dbReference type="Gene3D" id="1.10.246.10">
    <property type="match status" value="3"/>
</dbReference>
<feature type="compositionally biased region" description="Polar residues" evidence="4">
    <location>
        <begin position="1"/>
        <end position="12"/>
    </location>
</feature>
<sequence>MSPAQQYDTMSETGPRFSPRSFGGPPQDYPVQFPLARPSSDNLQAICLNGDRRPRYPQSYFPPSYFSKQKRKGSAVNEAESWFSTCCKGNETWGLEATLCCATQAWELSVHNFCEADGSVKDRLYECCRKRDSARLNCFHNDSPNPNYEATEELPVPPLPNTATFSFDPSICQRTVVTPSNIKGHRRRQNPTTSKKIDINFPLGRPTADTIESLCSNQKLRPLYTVKCLPGSGYEGLGRQAKTINRIEKGFKQCCKKKQGVLDCAEHKWQAELNRFCTLELAQQGDFQCCSMFDEDRYDCFQNTSPHPHYNATSDTEEPSLTKICDTHKIIKKKFSVGLPVKAFVNQCCPLSEQEKTNCLTQRVRETSEKLCLSKKASAPAFRRCCKSRETSQCISKILMDAVTKASNAQKKKKKCPLS</sequence>
<proteinExistence type="predicted"/>
<organism evidence="5 6">
    <name type="scientific">Collichthys lucidus</name>
    <name type="common">Big head croaker</name>
    <name type="synonym">Sciaena lucida</name>
    <dbReference type="NCBI Taxonomy" id="240159"/>
    <lineage>
        <taxon>Eukaryota</taxon>
        <taxon>Metazoa</taxon>
        <taxon>Chordata</taxon>
        <taxon>Craniata</taxon>
        <taxon>Vertebrata</taxon>
        <taxon>Euteleostomi</taxon>
        <taxon>Actinopterygii</taxon>
        <taxon>Neopterygii</taxon>
        <taxon>Teleostei</taxon>
        <taxon>Neoteleostei</taxon>
        <taxon>Acanthomorphata</taxon>
        <taxon>Eupercaria</taxon>
        <taxon>Sciaenidae</taxon>
        <taxon>Collichthys</taxon>
    </lineage>
</organism>
<accession>A0A4V6AQW1</accession>
<evidence type="ECO:0000256" key="2">
    <source>
        <dbReference type="ARBA" id="ARBA00022525"/>
    </source>
</evidence>
<comment type="subcellular location">
    <subcellularLocation>
        <location evidence="1">Secreted</location>
    </subcellularLocation>
</comment>
<keyword evidence="2" id="KW-0964">Secreted</keyword>
<dbReference type="PANTHER" id="PTHR16776">
    <property type="entry name" value="EXTRACELLULAR MATRIX PROTEIN 1"/>
    <property type="match status" value="1"/>
</dbReference>
<keyword evidence="6" id="KW-1185">Reference proteome</keyword>
<dbReference type="InterPro" id="IPR020858">
    <property type="entry name" value="Serum_albumin-like"/>
</dbReference>
<evidence type="ECO:0000313" key="5">
    <source>
        <dbReference type="EMBL" id="TKS82062.1"/>
    </source>
</evidence>
<feature type="region of interest" description="Disordered" evidence="4">
    <location>
        <begin position="1"/>
        <end position="31"/>
    </location>
</feature>
<dbReference type="STRING" id="240159.A0A4V6AQW1"/>
<dbReference type="AlphaFoldDB" id="A0A4V6AQW1"/>
<gene>
    <name evidence="5" type="ORF">D9C73_016171</name>
</gene>
<dbReference type="Proteomes" id="UP000298787">
    <property type="component" value="Chromosome 14"/>
</dbReference>
<protein>
    <submittedName>
        <fullName evidence="5">Extracellular matrix protein 1</fullName>
    </submittedName>
</protein>